<proteinExistence type="predicted"/>
<dbReference type="EMBL" id="MK878904">
    <property type="protein sequence ID" value="QDF16969.1"/>
    <property type="molecule type" value="Genomic_DNA"/>
</dbReference>
<reference evidence="1 2" key="1">
    <citation type="submission" date="2019-05" db="EMBL/GenBank/DDBJ databases">
        <authorList>
            <person name="Baumgardner C.A."/>
            <person name="Folse N.B."/>
            <person name="Neri L.M."/>
            <person name="Renaud V.D."/>
            <person name="Wallen J.R."/>
            <person name="Bintz B.J."/>
            <person name="Gainey M.D."/>
            <person name="Garlena R.A."/>
            <person name="Russell D.A."/>
            <person name="Pope W.H."/>
            <person name="Jacobs-Sera D."/>
            <person name="Hatfull G.F."/>
        </authorList>
    </citation>
    <scope>NUCLEOTIDE SEQUENCE [LARGE SCALE GENOMIC DNA]</scope>
</reference>
<keyword evidence="2" id="KW-1185">Reference proteome</keyword>
<gene>
    <name evidence="1" type="primary">16</name>
    <name evidence="1" type="ORF">SEA_TINYTIMOTHY_16</name>
</gene>
<organism evidence="1 2">
    <name type="scientific">Microbacterium phage TinyTimothy</name>
    <dbReference type="NCBI Taxonomy" id="2583039"/>
    <lineage>
        <taxon>Viruses</taxon>
        <taxon>Duplodnaviria</taxon>
        <taxon>Heunggongvirae</taxon>
        <taxon>Uroviricota</taxon>
        <taxon>Caudoviricetes</taxon>
        <taxon>Eekayvirinae</taxon>
        <taxon>Tinytimothyvirus</taxon>
        <taxon>Tinytimothyvirus tinytimothy</taxon>
    </lineage>
</organism>
<protein>
    <submittedName>
        <fullName evidence="1">Uncharacterized protein</fullName>
    </submittedName>
</protein>
<dbReference type="GeneID" id="55618041"/>
<dbReference type="RefSeq" id="YP_009847644.1">
    <property type="nucleotide sequence ID" value="NC_048777.1"/>
</dbReference>
<sequence length="111" mass="12705">MNVSFYQLYLVADQIRRRIEDDSTQAEVNVVSILPQGKYSSHGFVSVTVEWPWGTDDDIKRRWAERYAEKFGGEVTEKNPGYGEFDYLEIQDTATHGIQTRVLVGRTGLTT</sequence>
<accession>A0A4Y6ENT3</accession>
<name>A0A4Y6ENT3_9CAUD</name>
<dbReference type="Proteomes" id="UP000318861">
    <property type="component" value="Segment"/>
</dbReference>
<evidence type="ECO:0000313" key="1">
    <source>
        <dbReference type="EMBL" id="QDF16969.1"/>
    </source>
</evidence>
<dbReference type="KEGG" id="vg:55618041"/>
<evidence type="ECO:0000313" key="2">
    <source>
        <dbReference type="Proteomes" id="UP000318861"/>
    </source>
</evidence>